<dbReference type="GO" id="GO:0005777">
    <property type="term" value="C:peroxisome"/>
    <property type="evidence" value="ECO:0007669"/>
    <property type="project" value="UniProtKB-SubCell"/>
</dbReference>
<dbReference type="PANTHER" id="PTHR10909:SF390">
    <property type="entry name" value="PEROXISOMAL ACYL-COENZYME A OXIDASE 3"/>
    <property type="match status" value="1"/>
</dbReference>
<gene>
    <name evidence="17" type="ORF">KPH14_001504</name>
</gene>
<organism evidence="17 18">
    <name type="scientific">Odynerus spinipes</name>
    <dbReference type="NCBI Taxonomy" id="1348599"/>
    <lineage>
        <taxon>Eukaryota</taxon>
        <taxon>Metazoa</taxon>
        <taxon>Ecdysozoa</taxon>
        <taxon>Arthropoda</taxon>
        <taxon>Hexapoda</taxon>
        <taxon>Insecta</taxon>
        <taxon>Pterygota</taxon>
        <taxon>Neoptera</taxon>
        <taxon>Endopterygota</taxon>
        <taxon>Hymenoptera</taxon>
        <taxon>Apocrita</taxon>
        <taxon>Aculeata</taxon>
        <taxon>Vespoidea</taxon>
        <taxon>Vespidae</taxon>
        <taxon>Eumeninae</taxon>
        <taxon>Odynerus</taxon>
    </lineage>
</organism>
<feature type="domain" description="Acyl-CoA oxidase C-alpha1" evidence="16">
    <location>
        <begin position="293"/>
        <end position="458"/>
    </location>
</feature>
<keyword evidence="9" id="KW-0443">Lipid metabolism</keyword>
<protein>
    <recommendedName>
        <fullName evidence="11">Acyl-coenzyme A oxidase</fullName>
    </recommendedName>
</protein>
<evidence type="ECO:0000256" key="13">
    <source>
        <dbReference type="PIRSR" id="PIRSR000168-2"/>
    </source>
</evidence>
<dbReference type="InterPro" id="IPR012258">
    <property type="entry name" value="Acyl-CoA_oxidase"/>
</dbReference>
<proteinExistence type="inferred from homology"/>
<comment type="subcellular location">
    <subcellularLocation>
        <location evidence="2">Peroxisome</location>
    </subcellularLocation>
</comment>
<dbReference type="InterPro" id="IPR002655">
    <property type="entry name" value="Acyl-CoA_oxidase_C"/>
</dbReference>
<dbReference type="InterPro" id="IPR055060">
    <property type="entry name" value="ACOX_C_alpha1"/>
</dbReference>
<keyword evidence="5 11" id="KW-0285">Flavoprotein</keyword>
<accession>A0AAD9VTA2</accession>
<reference evidence="17" key="2">
    <citation type="journal article" date="2023" name="Commun. Biol.">
        <title>Intrasexual cuticular hydrocarbon dimorphism in a wasp sheds light on hydrocarbon biosynthesis genes in Hymenoptera.</title>
        <authorList>
            <person name="Moris V.C."/>
            <person name="Podsiadlowski L."/>
            <person name="Martin S."/>
            <person name="Oeyen J.P."/>
            <person name="Donath A."/>
            <person name="Petersen M."/>
            <person name="Wilbrandt J."/>
            <person name="Misof B."/>
            <person name="Liedtke D."/>
            <person name="Thamm M."/>
            <person name="Scheiner R."/>
            <person name="Schmitt T."/>
            <person name="Niehuis O."/>
        </authorList>
    </citation>
    <scope>NUCLEOTIDE SEQUENCE</scope>
    <source>
        <strain evidence="17">GBR_01_08_01A</strain>
    </source>
</reference>
<evidence type="ECO:0000259" key="15">
    <source>
        <dbReference type="Pfam" id="PF02770"/>
    </source>
</evidence>
<dbReference type="Gene3D" id="1.20.140.10">
    <property type="entry name" value="Butyryl-CoA Dehydrogenase, subunit A, domain 3"/>
    <property type="match status" value="2"/>
</dbReference>
<evidence type="ECO:0000256" key="10">
    <source>
        <dbReference type="ARBA" id="ARBA00023140"/>
    </source>
</evidence>
<feature type="domain" description="Acyl-CoA oxidase/dehydrogenase middle" evidence="15">
    <location>
        <begin position="147"/>
        <end position="257"/>
    </location>
</feature>
<feature type="binding site" evidence="13">
    <location>
        <position position="151"/>
    </location>
    <ligand>
        <name>FAD</name>
        <dbReference type="ChEBI" id="CHEBI:57692"/>
    </ligand>
</feature>
<dbReference type="SUPFAM" id="SSF56645">
    <property type="entry name" value="Acyl-CoA dehydrogenase NM domain-like"/>
    <property type="match status" value="1"/>
</dbReference>
<dbReference type="GO" id="GO:0033540">
    <property type="term" value="P:fatty acid beta-oxidation using acyl-CoA oxidase"/>
    <property type="evidence" value="ECO:0007669"/>
    <property type="project" value="TreeGrafter"/>
</dbReference>
<dbReference type="Pfam" id="PF22924">
    <property type="entry name" value="ACOX_C_alpha1"/>
    <property type="match status" value="1"/>
</dbReference>
<dbReference type="FunFam" id="2.40.110.10:FF:000005">
    <property type="entry name" value="Acyl-coenzyme A oxidase"/>
    <property type="match status" value="1"/>
</dbReference>
<comment type="similarity">
    <text evidence="4 11">Belongs to the acyl-CoA oxidase family.</text>
</comment>
<comment type="pathway">
    <text evidence="3">Lipid metabolism.</text>
</comment>
<dbReference type="InterPro" id="IPR036250">
    <property type="entry name" value="AcylCo_DH-like_C"/>
</dbReference>
<evidence type="ECO:0000256" key="1">
    <source>
        <dbReference type="ARBA" id="ARBA00001974"/>
    </source>
</evidence>
<dbReference type="Gene3D" id="2.40.110.10">
    <property type="entry name" value="Butyryl-CoA Dehydrogenase, subunit A, domain 2"/>
    <property type="match status" value="1"/>
</dbReference>
<dbReference type="GO" id="GO:0005504">
    <property type="term" value="F:fatty acid binding"/>
    <property type="evidence" value="ECO:0007669"/>
    <property type="project" value="TreeGrafter"/>
</dbReference>
<dbReference type="GO" id="GO:0055088">
    <property type="term" value="P:lipid homeostasis"/>
    <property type="evidence" value="ECO:0007669"/>
    <property type="project" value="TreeGrafter"/>
</dbReference>
<sequence>MGDKMRLLKLKDLICDLPKGPLDIYRKQARFDWKLLKLNLDGEEGVRFQNKLWSLIAKIPVFKKSNKPITLDESRRICMAQMHVLIENDIDPVYSGCWFNLLFQYEPSLPVKVGVAYGMVPNVIAGLGTEQHSDILDKLYSRKYLGCFALTEIAHGTNANGMRTTATYNVNTKSFHLHSPDFEAAKCWVGGLGKTATHAFVFAQLITPDGTNHGLHPFIVPVRDPDTFLSFPGVIVGDLGEKIGLNGVDNGFVMFDNYQIPRTYLLNRTANVTEDGQYVSSIKDKNKRLGASFGALSAGRISITSICSNYLNLAISIALRYCAVRKQFGPSENEEWPVIEYQAQQGRLFPHLASAYALKIFSQKYYETMSTFQINLINGVNRDKLHFEGIELHALSSAVKPLCSWITRDAIQDCRESCGGHGYLKMSRLGDIRSEHDANCTYEGENNVLIQQTSNWLLNQWSNVVNGKAAPSPLGTTDFLADSKRILQQKFSCTTIEETINPENLLFSFRWLICYYLKKTSEHVQNLKQKGYSHFMVRNDSQLFFARTLSLVYGEHAILKSFIECINQPIWRTKEYEVLRKLCSLFGSTTLEKRLADLYAGGYASTNSHIDDMLRQGIIMLCKDLVKDAVSLVDVLAPPDHIMNSPLGMADGNVYKHIEDRLFGDKENLERPTWWREITSKL</sequence>
<evidence type="ECO:0000256" key="5">
    <source>
        <dbReference type="ARBA" id="ARBA00022630"/>
    </source>
</evidence>
<dbReference type="InterPro" id="IPR046373">
    <property type="entry name" value="Acyl-CoA_Oxase/DH_mid-dom_sf"/>
</dbReference>
<dbReference type="EMBL" id="JAIFRP010000014">
    <property type="protein sequence ID" value="KAK2586248.1"/>
    <property type="molecule type" value="Genomic_DNA"/>
</dbReference>
<evidence type="ECO:0000256" key="7">
    <source>
        <dbReference type="ARBA" id="ARBA00022832"/>
    </source>
</evidence>
<evidence type="ECO:0000256" key="8">
    <source>
        <dbReference type="ARBA" id="ARBA00023002"/>
    </source>
</evidence>
<dbReference type="Proteomes" id="UP001258017">
    <property type="component" value="Unassembled WGS sequence"/>
</dbReference>
<dbReference type="SUPFAM" id="SSF47203">
    <property type="entry name" value="Acyl-CoA dehydrogenase C-terminal domain-like"/>
    <property type="match status" value="2"/>
</dbReference>
<name>A0AAD9VTA2_9HYME</name>
<dbReference type="AlphaFoldDB" id="A0AAD9VTA2"/>
<dbReference type="GO" id="GO:0071949">
    <property type="term" value="F:FAD binding"/>
    <property type="evidence" value="ECO:0007669"/>
    <property type="project" value="InterPro"/>
</dbReference>
<feature type="binding site" evidence="13">
    <location>
        <position position="190"/>
    </location>
    <ligand>
        <name>FAD</name>
        <dbReference type="ChEBI" id="CHEBI:57692"/>
    </ligand>
</feature>
<evidence type="ECO:0000256" key="9">
    <source>
        <dbReference type="ARBA" id="ARBA00023098"/>
    </source>
</evidence>
<dbReference type="Pfam" id="PF02770">
    <property type="entry name" value="Acyl-CoA_dh_M"/>
    <property type="match status" value="1"/>
</dbReference>
<evidence type="ECO:0000313" key="18">
    <source>
        <dbReference type="Proteomes" id="UP001258017"/>
    </source>
</evidence>
<keyword evidence="10" id="KW-0576">Peroxisome</keyword>
<evidence type="ECO:0000256" key="3">
    <source>
        <dbReference type="ARBA" id="ARBA00005189"/>
    </source>
</evidence>
<dbReference type="InterPro" id="IPR006091">
    <property type="entry name" value="Acyl-CoA_Oxase/DH_mid-dom"/>
</dbReference>
<evidence type="ECO:0000259" key="16">
    <source>
        <dbReference type="Pfam" id="PF22924"/>
    </source>
</evidence>
<comment type="cofactor">
    <cofactor evidence="1">
        <name>FAD</name>
        <dbReference type="ChEBI" id="CHEBI:57692"/>
    </cofactor>
</comment>
<feature type="active site" description="Proton acceptor" evidence="12">
    <location>
        <position position="443"/>
    </location>
</feature>
<comment type="caution">
    <text evidence="17">The sequence shown here is derived from an EMBL/GenBank/DDBJ whole genome shotgun (WGS) entry which is preliminary data.</text>
</comment>
<dbReference type="PIRSF" id="PIRSF000168">
    <property type="entry name" value="Acyl-CoA_oxidase"/>
    <property type="match status" value="1"/>
</dbReference>
<evidence type="ECO:0000313" key="17">
    <source>
        <dbReference type="EMBL" id="KAK2586248.1"/>
    </source>
</evidence>
<dbReference type="FunFam" id="1.20.140.10:FF:000007">
    <property type="entry name" value="Acyl-coenzyme A oxidase"/>
    <property type="match status" value="1"/>
</dbReference>
<keyword evidence="8" id="KW-0560">Oxidoreductase</keyword>
<evidence type="ECO:0000256" key="11">
    <source>
        <dbReference type="PIRNR" id="PIRNR000168"/>
    </source>
</evidence>
<evidence type="ECO:0000256" key="2">
    <source>
        <dbReference type="ARBA" id="ARBA00004275"/>
    </source>
</evidence>
<dbReference type="FunFam" id="1.20.140.10:FF:000010">
    <property type="entry name" value="Acyl-coenzyme A oxidase"/>
    <property type="match status" value="1"/>
</dbReference>
<dbReference type="PANTHER" id="PTHR10909">
    <property type="entry name" value="ELECTRON TRANSPORT OXIDOREDUCTASE"/>
    <property type="match status" value="1"/>
</dbReference>
<evidence type="ECO:0000259" key="14">
    <source>
        <dbReference type="Pfam" id="PF01756"/>
    </source>
</evidence>
<dbReference type="GO" id="GO:0016402">
    <property type="term" value="F:pristanoyl-CoA oxidase activity"/>
    <property type="evidence" value="ECO:0007669"/>
    <property type="project" value="TreeGrafter"/>
</dbReference>
<reference evidence="17" key="1">
    <citation type="submission" date="2021-08" db="EMBL/GenBank/DDBJ databases">
        <authorList>
            <person name="Misof B."/>
            <person name="Oliver O."/>
            <person name="Podsiadlowski L."/>
            <person name="Donath A."/>
            <person name="Peters R."/>
            <person name="Mayer C."/>
            <person name="Rust J."/>
            <person name="Gunkel S."/>
            <person name="Lesny P."/>
            <person name="Martin S."/>
            <person name="Oeyen J.P."/>
            <person name="Petersen M."/>
            <person name="Panagiotis P."/>
            <person name="Wilbrandt J."/>
            <person name="Tanja T."/>
        </authorList>
    </citation>
    <scope>NUCLEOTIDE SEQUENCE</scope>
    <source>
        <strain evidence="17">GBR_01_08_01A</strain>
        <tissue evidence="17">Thorax + abdomen</tissue>
    </source>
</reference>
<keyword evidence="7" id="KW-0276">Fatty acid metabolism</keyword>
<evidence type="ECO:0000256" key="12">
    <source>
        <dbReference type="PIRSR" id="PIRSR000168-1"/>
    </source>
</evidence>
<dbReference type="Pfam" id="PF01756">
    <property type="entry name" value="ACOX"/>
    <property type="match status" value="1"/>
</dbReference>
<feature type="domain" description="Acyl-CoA oxidase C-terminal" evidence="14">
    <location>
        <begin position="501"/>
        <end position="680"/>
    </location>
</feature>
<keyword evidence="18" id="KW-1185">Reference proteome</keyword>
<dbReference type="InterPro" id="IPR009100">
    <property type="entry name" value="AcylCoA_DH/oxidase_NM_dom_sf"/>
</dbReference>
<evidence type="ECO:0000256" key="6">
    <source>
        <dbReference type="ARBA" id="ARBA00022827"/>
    </source>
</evidence>
<keyword evidence="6 11" id="KW-0274">FAD</keyword>
<evidence type="ECO:0000256" key="4">
    <source>
        <dbReference type="ARBA" id="ARBA00006288"/>
    </source>
</evidence>